<reference evidence="2" key="1">
    <citation type="submission" date="2015-07" db="EMBL/GenBank/DDBJ databases">
        <title>Fjat-10036 dsm4.</title>
        <authorList>
            <person name="Liu B."/>
            <person name="Wang J."/>
            <person name="Zhu Y."/>
            <person name="Liu G."/>
            <person name="Chen Q."/>
            <person name="Chen Z."/>
            <person name="Lan J."/>
            <person name="Che J."/>
            <person name="Ge C."/>
            <person name="Shi H."/>
            <person name="Pan Z."/>
            <person name="Liu X."/>
        </authorList>
    </citation>
    <scope>NUCLEOTIDE SEQUENCE [LARGE SCALE GENOMIC DNA]</scope>
    <source>
        <strain evidence="2">DSM 4</strain>
    </source>
</reference>
<evidence type="ECO:0000313" key="1">
    <source>
        <dbReference type="EMBL" id="KON87438.1"/>
    </source>
</evidence>
<protein>
    <submittedName>
        <fullName evidence="1">Uncharacterized protein</fullName>
    </submittedName>
</protein>
<organism evidence="1 2">
    <name type="scientific">Sporosarcina globispora</name>
    <name type="common">Bacillus globisporus</name>
    <dbReference type="NCBI Taxonomy" id="1459"/>
    <lineage>
        <taxon>Bacteria</taxon>
        <taxon>Bacillati</taxon>
        <taxon>Bacillota</taxon>
        <taxon>Bacilli</taxon>
        <taxon>Bacillales</taxon>
        <taxon>Caryophanaceae</taxon>
        <taxon>Sporosarcina</taxon>
    </lineage>
</organism>
<dbReference type="Proteomes" id="UP000037109">
    <property type="component" value="Unassembled WGS sequence"/>
</dbReference>
<evidence type="ECO:0000313" key="2">
    <source>
        <dbReference type="Proteomes" id="UP000037109"/>
    </source>
</evidence>
<proteinExistence type="predicted"/>
<comment type="caution">
    <text evidence="1">The sequence shown here is derived from an EMBL/GenBank/DDBJ whole genome shotgun (WGS) entry which is preliminary data.</text>
</comment>
<dbReference type="RefSeq" id="WP_053434791.1">
    <property type="nucleotide sequence ID" value="NZ_LGUF01000007.1"/>
</dbReference>
<sequence length="72" mass="8434">MNEQQFIYGKLNQLQEQVNFLTEMLEKQSAVMGNVLGIIEKMQSPEFASRQVKTAQMLDIQDKLKFIRELNK</sequence>
<dbReference type="AlphaFoldDB" id="A0A0M0GCF4"/>
<accession>A0A0M0GCF4</accession>
<dbReference type="EMBL" id="LGUF01000007">
    <property type="protein sequence ID" value="KON87438.1"/>
    <property type="molecule type" value="Genomic_DNA"/>
</dbReference>
<dbReference type="PATRIC" id="fig|1459.3.peg.2536"/>
<keyword evidence="2" id="KW-1185">Reference proteome</keyword>
<gene>
    <name evidence="1" type="ORF">AF332_11775</name>
</gene>
<name>A0A0M0GCF4_SPOGL</name>
<dbReference type="STRING" id="1459.AF332_11775"/>